<evidence type="ECO:0000313" key="3">
    <source>
        <dbReference type="Proteomes" id="UP000429523"/>
    </source>
</evidence>
<evidence type="ECO:0000256" key="1">
    <source>
        <dbReference type="SAM" id="MobiDB-lite"/>
    </source>
</evidence>
<comment type="caution">
    <text evidence="2">The sequence shown here is derived from an EMBL/GenBank/DDBJ whole genome shotgun (WGS) entry which is preliminary data.</text>
</comment>
<gene>
    <name evidence="2" type="ORF">PF009_g32050</name>
</gene>
<proteinExistence type="predicted"/>
<organism evidence="2 3">
    <name type="scientific">Phytophthora fragariae</name>
    <dbReference type="NCBI Taxonomy" id="53985"/>
    <lineage>
        <taxon>Eukaryota</taxon>
        <taxon>Sar</taxon>
        <taxon>Stramenopiles</taxon>
        <taxon>Oomycota</taxon>
        <taxon>Peronosporomycetes</taxon>
        <taxon>Peronosporales</taxon>
        <taxon>Peronosporaceae</taxon>
        <taxon>Phytophthora</taxon>
    </lineage>
</organism>
<evidence type="ECO:0000313" key="2">
    <source>
        <dbReference type="EMBL" id="KAE8917630.1"/>
    </source>
</evidence>
<feature type="compositionally biased region" description="Basic and acidic residues" evidence="1">
    <location>
        <begin position="150"/>
        <end position="164"/>
    </location>
</feature>
<protein>
    <submittedName>
        <fullName evidence="2">Uncharacterized protein</fullName>
    </submittedName>
</protein>
<name>A0A6A3DGC7_9STRA</name>
<dbReference type="AlphaFoldDB" id="A0A6A3DGC7"/>
<reference evidence="2 3" key="1">
    <citation type="submission" date="2018-08" db="EMBL/GenBank/DDBJ databases">
        <title>Genomic investigation of the strawberry pathogen Phytophthora fragariae indicates pathogenicity is determined by transcriptional variation in three key races.</title>
        <authorList>
            <person name="Adams T.M."/>
            <person name="Armitage A.D."/>
            <person name="Sobczyk M.K."/>
            <person name="Bates H.J."/>
            <person name="Dunwell J.M."/>
            <person name="Nellist C.F."/>
            <person name="Harrison R.J."/>
        </authorList>
    </citation>
    <scope>NUCLEOTIDE SEQUENCE [LARGE SCALE GENOMIC DNA]</scope>
    <source>
        <strain evidence="2 3">NOV-9</strain>
    </source>
</reference>
<feature type="region of interest" description="Disordered" evidence="1">
    <location>
        <begin position="150"/>
        <end position="193"/>
    </location>
</feature>
<dbReference type="EMBL" id="QXGF01006909">
    <property type="protein sequence ID" value="KAE8917630.1"/>
    <property type="molecule type" value="Genomic_DNA"/>
</dbReference>
<sequence length="193" mass="21944">MASIIARLRRERSEQLKEECRPPIDSVDGSTAFIVAESPSPTLNVTLKMCVPRIFETDLNWKVYLIDDELKGDNFEAFVSEYEQLDPARRNKFVFRLTIRKQKNTSSAILDYREGMSYTFEKVHSLKMRYDSPQGAMQFVHSCHDSPHDREMVHSCPAAEHEAVSCKQAPKRKSTGDSQVSPMASPAKKSRGS</sequence>
<dbReference type="Proteomes" id="UP000429523">
    <property type="component" value="Unassembled WGS sequence"/>
</dbReference>
<accession>A0A6A3DGC7</accession>